<dbReference type="Proteomes" id="UP001527925">
    <property type="component" value="Unassembled WGS sequence"/>
</dbReference>
<protein>
    <submittedName>
        <fullName evidence="2">Uncharacterized protein</fullName>
    </submittedName>
</protein>
<dbReference type="InterPro" id="IPR027417">
    <property type="entry name" value="P-loop_NTPase"/>
</dbReference>
<dbReference type="InterPro" id="IPR005225">
    <property type="entry name" value="Small_GTP-bd"/>
</dbReference>
<comment type="caution">
    <text evidence="2">The sequence shown here is derived from an EMBL/GenBank/DDBJ whole genome shotgun (WGS) entry which is preliminary data.</text>
</comment>
<sequence>MAGHNNYDYLFKEYLPTETTIGIEFGSQIVQVHGRKLKLQIWDTAGQESFRSISRAYYRGAIGCLLVYDITRRETFQHLMSWLDDVHQHGNDRVKTLLIANKCDLESKRQVTQEEGQAFAKKHGLLYLETSAKTGFQVEQAFLLLANTIFNSLDLARDVSQLSDADIKQLEQHGVKVGPRRPAVVVAPSVQSTQAGSACCT</sequence>
<gene>
    <name evidence="2" type="ORF">HK105_202798</name>
</gene>
<dbReference type="PROSITE" id="PS51421">
    <property type="entry name" value="RAS"/>
    <property type="match status" value="1"/>
</dbReference>
<dbReference type="NCBIfam" id="TIGR00231">
    <property type="entry name" value="small_GTP"/>
    <property type="match status" value="1"/>
</dbReference>
<proteinExistence type="inferred from homology"/>
<dbReference type="SMART" id="SM00175">
    <property type="entry name" value="RAB"/>
    <property type="match status" value="1"/>
</dbReference>
<accession>A0ABR4NDE4</accession>
<dbReference type="EMBL" id="JADGIZ020000010">
    <property type="protein sequence ID" value="KAL2917517.1"/>
    <property type="molecule type" value="Genomic_DNA"/>
</dbReference>
<comment type="similarity">
    <text evidence="1">Belongs to the small GTPase superfamily. Rab family.</text>
</comment>
<dbReference type="SMART" id="SM00173">
    <property type="entry name" value="RAS"/>
    <property type="match status" value="1"/>
</dbReference>
<dbReference type="SUPFAM" id="SSF52540">
    <property type="entry name" value="P-loop containing nucleoside triphosphate hydrolases"/>
    <property type="match status" value="1"/>
</dbReference>
<dbReference type="Gene3D" id="3.40.50.300">
    <property type="entry name" value="P-loop containing nucleotide triphosphate hydrolases"/>
    <property type="match status" value="1"/>
</dbReference>
<evidence type="ECO:0000313" key="3">
    <source>
        <dbReference type="Proteomes" id="UP001527925"/>
    </source>
</evidence>
<evidence type="ECO:0000313" key="2">
    <source>
        <dbReference type="EMBL" id="KAL2917517.1"/>
    </source>
</evidence>
<evidence type="ECO:0000256" key="1">
    <source>
        <dbReference type="ARBA" id="ARBA00006270"/>
    </source>
</evidence>
<dbReference type="PANTHER" id="PTHR47979">
    <property type="entry name" value="DRAB11-RELATED"/>
    <property type="match status" value="1"/>
</dbReference>
<dbReference type="PRINTS" id="PR00449">
    <property type="entry name" value="RASTRNSFRMNG"/>
</dbReference>
<dbReference type="PROSITE" id="PS51419">
    <property type="entry name" value="RAB"/>
    <property type="match status" value="1"/>
</dbReference>
<organism evidence="2 3">
    <name type="scientific">Polyrhizophydium stewartii</name>
    <dbReference type="NCBI Taxonomy" id="2732419"/>
    <lineage>
        <taxon>Eukaryota</taxon>
        <taxon>Fungi</taxon>
        <taxon>Fungi incertae sedis</taxon>
        <taxon>Chytridiomycota</taxon>
        <taxon>Chytridiomycota incertae sedis</taxon>
        <taxon>Chytridiomycetes</taxon>
        <taxon>Rhizophydiales</taxon>
        <taxon>Rhizophydiales incertae sedis</taxon>
        <taxon>Polyrhizophydium</taxon>
    </lineage>
</organism>
<dbReference type="InterPro" id="IPR001806">
    <property type="entry name" value="Small_GTPase"/>
</dbReference>
<reference evidence="2 3" key="1">
    <citation type="submission" date="2023-09" db="EMBL/GenBank/DDBJ databases">
        <title>Pangenome analysis of Batrachochytrium dendrobatidis and related Chytrids.</title>
        <authorList>
            <person name="Yacoub M.N."/>
            <person name="Stajich J.E."/>
            <person name="James T.Y."/>
        </authorList>
    </citation>
    <scope>NUCLEOTIDE SEQUENCE [LARGE SCALE GENOMIC DNA]</scope>
    <source>
        <strain evidence="2 3">JEL0888</strain>
    </source>
</reference>
<keyword evidence="3" id="KW-1185">Reference proteome</keyword>
<dbReference type="Pfam" id="PF00071">
    <property type="entry name" value="Ras"/>
    <property type="match status" value="1"/>
</dbReference>
<dbReference type="CDD" id="cd00154">
    <property type="entry name" value="Rab"/>
    <property type="match status" value="1"/>
</dbReference>
<dbReference type="SMART" id="SM00176">
    <property type="entry name" value="RAN"/>
    <property type="match status" value="1"/>
</dbReference>
<name>A0ABR4NDE4_9FUNG</name>
<dbReference type="SMART" id="SM00174">
    <property type="entry name" value="RHO"/>
    <property type="match status" value="1"/>
</dbReference>
<dbReference type="InterPro" id="IPR050209">
    <property type="entry name" value="Rab_GTPases_membrane_traffic"/>
</dbReference>